<dbReference type="InterPro" id="IPR010736">
    <property type="entry name" value="SHIPPO-rpt"/>
</dbReference>
<accession>A0A7S3VKA1</accession>
<feature type="region of interest" description="Disordered" evidence="1">
    <location>
        <begin position="1001"/>
        <end position="1072"/>
    </location>
</feature>
<feature type="region of interest" description="Disordered" evidence="1">
    <location>
        <begin position="210"/>
        <end position="234"/>
    </location>
</feature>
<evidence type="ECO:0000313" key="2">
    <source>
        <dbReference type="EMBL" id="CAE0491214.1"/>
    </source>
</evidence>
<dbReference type="EMBL" id="HBIP01011231">
    <property type="protein sequence ID" value="CAE0491214.1"/>
    <property type="molecule type" value="Transcribed_RNA"/>
</dbReference>
<reference evidence="2" key="1">
    <citation type="submission" date="2021-01" db="EMBL/GenBank/DDBJ databases">
        <authorList>
            <person name="Corre E."/>
            <person name="Pelletier E."/>
            <person name="Niang G."/>
            <person name="Scheremetjew M."/>
            <person name="Finn R."/>
            <person name="Kale V."/>
            <person name="Holt S."/>
            <person name="Cochrane G."/>
            <person name="Meng A."/>
            <person name="Brown T."/>
            <person name="Cohen L."/>
        </authorList>
    </citation>
    <scope>NUCLEOTIDE SEQUENCE</scope>
    <source>
        <strain evidence="2">CCMP1320</strain>
    </source>
</reference>
<feature type="region of interest" description="Disordered" evidence="1">
    <location>
        <begin position="826"/>
        <end position="989"/>
    </location>
</feature>
<gene>
    <name evidence="2" type="ORF">DTER00134_LOCUS6287</name>
</gene>
<protein>
    <submittedName>
        <fullName evidence="2">Uncharacterized protein</fullName>
    </submittedName>
</protein>
<dbReference type="Pfam" id="PF07004">
    <property type="entry name" value="SHIPPO-rpt"/>
    <property type="match status" value="2"/>
</dbReference>
<feature type="region of interest" description="Disordered" evidence="1">
    <location>
        <begin position="311"/>
        <end position="377"/>
    </location>
</feature>
<feature type="compositionally biased region" description="Pro residues" evidence="1">
    <location>
        <begin position="924"/>
        <end position="933"/>
    </location>
</feature>
<feature type="region of interest" description="Disordered" evidence="1">
    <location>
        <begin position="562"/>
        <end position="596"/>
    </location>
</feature>
<proteinExistence type="predicted"/>
<feature type="compositionally biased region" description="Low complexity" evidence="1">
    <location>
        <begin position="831"/>
        <end position="841"/>
    </location>
</feature>
<dbReference type="AlphaFoldDB" id="A0A7S3VKA1"/>
<evidence type="ECO:0000256" key="1">
    <source>
        <dbReference type="SAM" id="MobiDB-lite"/>
    </source>
</evidence>
<feature type="compositionally biased region" description="Basic and acidic residues" evidence="1">
    <location>
        <begin position="572"/>
        <end position="587"/>
    </location>
</feature>
<name>A0A7S3VKA1_DUNTE</name>
<feature type="compositionally biased region" description="Low complexity" evidence="1">
    <location>
        <begin position="1009"/>
        <end position="1018"/>
    </location>
</feature>
<organism evidence="2">
    <name type="scientific">Dunaliella tertiolecta</name>
    <name type="common">Green alga</name>
    <dbReference type="NCBI Taxonomy" id="3047"/>
    <lineage>
        <taxon>Eukaryota</taxon>
        <taxon>Viridiplantae</taxon>
        <taxon>Chlorophyta</taxon>
        <taxon>core chlorophytes</taxon>
        <taxon>Chlorophyceae</taxon>
        <taxon>CS clade</taxon>
        <taxon>Chlamydomonadales</taxon>
        <taxon>Dunaliellaceae</taxon>
        <taxon>Dunaliella</taxon>
    </lineage>
</organism>
<feature type="region of interest" description="Disordered" evidence="1">
    <location>
        <begin position="262"/>
        <end position="281"/>
    </location>
</feature>
<feature type="compositionally biased region" description="Low complexity" evidence="1">
    <location>
        <begin position="869"/>
        <end position="915"/>
    </location>
</feature>
<sequence length="1072" mass="118269">MDEDDEAEGRRYLLEPNWVALKPRIQGFPAFAQFINARADNRLEVRLQQLKAPAVGAYDMEGAWEFIQRHVPQVCMRFAADRWRTRDVMEGLARGGDRAAYELSLAADAVIRLQPPAWSFAPLPYDKERLEEEARQRRERHGLKAGFGPMLSWDPEEGLALVKPRPPGALPFELQPARDDGAAQAKRTRHLGPGTYDVRHDVVERQGPAFDFSRHQGHGILPSSSDEDEGEQPLPEGAILSLDVLPAKDAVLKRPRFPVHMGAMQGRDDEPQSPSKYGAYTNHLGLPDPDLDLVKAGRHRVQQVLMDIGPGHESLAPPSSPEAAKRGPGAYDLEGHNTLGNTGPAFDFGRAVGHDPVSPKANKDPLEGNRLSLDSPGAVDRVRPRARAALFLPEGAGGEAAAARRQLAGSDGCLDPRAYQDAMYEPDYDQVRPVAPRPLRFSLQVGRPQPKARPDTWALDYKAEDVPLSVLAGYPGVRKVPDFAAMQPHKPMGPTRPKLEGDRLDLDPMTALDTTKAQPRGIPAMDTQAEGHMDPTRMGTGAPPEQSEWLNYNPRFTLVKASTSPAPNMGRGLDREAAQKADPRAGEDVTGDLDGGVYNVKHGQVWASPRAVDFQRGQPHGSPTQNRTDPDEGNVLWLDPKLPQIGWSPEPSIPHTKQPMGKAPERWSADPVILDDGNVLKLRLSLDDLSHLRDRPTKVNAPVTAFGAMRANRYEQVLKPNENLAIPGVLQPKFTNQTMEATLAMEPRHDQVFEVFRKAPHSPAAEALRRADRVMARFQRGQLEQHLQRQEQQKWQLPMQDQDQNYGQRCGHDFGLQAGHEQDQLHELERQQPQQQQHLQPGMVRQLRRRAQRQLEQLQARAGKDERQQQQLPQQPYVQPSQHHQQQQQQQQERLPQQPGSQPSQQQQQQQQQQQKTLIRDLTGPPPAPPPGFPFQQWLPPTSQARAAAAEGGEVGGGVALPHAPSHPSLVGRKDYAAKQQLVPRGPRERAALRDIQNTVRQEAHVHQTTAQGAAPAAGAGGAGDGSTGDHAVQASRWPPVNAGGAFQKVVYPQPHPEAPPKGANPAAGRPP</sequence>